<feature type="compositionally biased region" description="Polar residues" evidence="1">
    <location>
        <begin position="1"/>
        <end position="17"/>
    </location>
</feature>
<name>A0AAQ3RDF3_VIGMU</name>
<protein>
    <submittedName>
        <fullName evidence="2">Uncharacterized protein</fullName>
    </submittedName>
</protein>
<dbReference type="EMBL" id="CP144690">
    <property type="protein sequence ID" value="WVY90101.1"/>
    <property type="molecule type" value="Genomic_DNA"/>
</dbReference>
<proteinExistence type="predicted"/>
<keyword evidence="3" id="KW-1185">Reference proteome</keyword>
<gene>
    <name evidence="2" type="ORF">V8G54_035615</name>
</gene>
<feature type="region of interest" description="Disordered" evidence="1">
    <location>
        <begin position="1"/>
        <end position="36"/>
    </location>
</feature>
<dbReference type="Proteomes" id="UP001374535">
    <property type="component" value="Chromosome 11"/>
</dbReference>
<accession>A0AAQ3RDF3</accession>
<feature type="region of interest" description="Disordered" evidence="1">
    <location>
        <begin position="79"/>
        <end position="108"/>
    </location>
</feature>
<sequence>SSPTWPSTARLASTPSRSVLPGTPRHLRYPNPDHLPRQPSFHPSLLLLLPPLRPPRSSPQNNNPNLMLVVLCSHEIEEESERDHHGEEAGERELGPQERRQAPMREGRGLLSRRRNTLEFLPYSCTLEVLIWGLLAGLMASRIEVVRRCGGCASSTHVLGLGGECCEELRRLDVQRRCFQHREKSYDVGFLED</sequence>
<reference evidence="2 3" key="1">
    <citation type="journal article" date="2023" name="Life. Sci Alliance">
        <title>Evolutionary insights into 3D genome organization and epigenetic landscape of Vigna mungo.</title>
        <authorList>
            <person name="Junaid A."/>
            <person name="Singh B."/>
            <person name="Bhatia S."/>
        </authorList>
    </citation>
    <scope>NUCLEOTIDE SEQUENCE [LARGE SCALE GENOMIC DNA]</scope>
    <source>
        <strain evidence="2">Urdbean</strain>
    </source>
</reference>
<organism evidence="2 3">
    <name type="scientific">Vigna mungo</name>
    <name type="common">Black gram</name>
    <name type="synonym">Phaseolus mungo</name>
    <dbReference type="NCBI Taxonomy" id="3915"/>
    <lineage>
        <taxon>Eukaryota</taxon>
        <taxon>Viridiplantae</taxon>
        <taxon>Streptophyta</taxon>
        <taxon>Embryophyta</taxon>
        <taxon>Tracheophyta</taxon>
        <taxon>Spermatophyta</taxon>
        <taxon>Magnoliopsida</taxon>
        <taxon>eudicotyledons</taxon>
        <taxon>Gunneridae</taxon>
        <taxon>Pentapetalae</taxon>
        <taxon>rosids</taxon>
        <taxon>fabids</taxon>
        <taxon>Fabales</taxon>
        <taxon>Fabaceae</taxon>
        <taxon>Papilionoideae</taxon>
        <taxon>50 kb inversion clade</taxon>
        <taxon>NPAAA clade</taxon>
        <taxon>indigoferoid/millettioid clade</taxon>
        <taxon>Phaseoleae</taxon>
        <taxon>Vigna</taxon>
    </lineage>
</organism>
<evidence type="ECO:0000313" key="2">
    <source>
        <dbReference type="EMBL" id="WVY90101.1"/>
    </source>
</evidence>
<feature type="compositionally biased region" description="Basic and acidic residues" evidence="1">
    <location>
        <begin position="81"/>
        <end position="108"/>
    </location>
</feature>
<dbReference type="AlphaFoldDB" id="A0AAQ3RDF3"/>
<feature type="non-terminal residue" evidence="2">
    <location>
        <position position="193"/>
    </location>
</feature>
<evidence type="ECO:0000313" key="3">
    <source>
        <dbReference type="Proteomes" id="UP001374535"/>
    </source>
</evidence>
<evidence type="ECO:0000256" key="1">
    <source>
        <dbReference type="SAM" id="MobiDB-lite"/>
    </source>
</evidence>